<dbReference type="Proteomes" id="UP000749559">
    <property type="component" value="Unassembled WGS sequence"/>
</dbReference>
<reference evidence="2" key="1">
    <citation type="submission" date="2022-03" db="EMBL/GenBank/DDBJ databases">
        <authorList>
            <person name="Martin C."/>
        </authorList>
    </citation>
    <scope>NUCLEOTIDE SEQUENCE</scope>
</reference>
<dbReference type="EMBL" id="CAIIXF020000010">
    <property type="protein sequence ID" value="CAH1796938.1"/>
    <property type="molecule type" value="Genomic_DNA"/>
</dbReference>
<gene>
    <name evidence="2" type="ORF">OFUS_LOCUS21293</name>
</gene>
<organism evidence="2 3">
    <name type="scientific">Owenia fusiformis</name>
    <name type="common">Polychaete worm</name>
    <dbReference type="NCBI Taxonomy" id="6347"/>
    <lineage>
        <taxon>Eukaryota</taxon>
        <taxon>Metazoa</taxon>
        <taxon>Spiralia</taxon>
        <taxon>Lophotrochozoa</taxon>
        <taxon>Annelida</taxon>
        <taxon>Polychaeta</taxon>
        <taxon>Sedentaria</taxon>
        <taxon>Canalipalpata</taxon>
        <taxon>Sabellida</taxon>
        <taxon>Oweniida</taxon>
        <taxon>Oweniidae</taxon>
        <taxon>Owenia</taxon>
    </lineage>
</organism>
<comment type="caution">
    <text evidence="2">The sequence shown here is derived from an EMBL/GenBank/DDBJ whole genome shotgun (WGS) entry which is preliminary data.</text>
</comment>
<protein>
    <submittedName>
        <fullName evidence="2">Uncharacterized protein</fullName>
    </submittedName>
</protein>
<feature type="region of interest" description="Disordered" evidence="1">
    <location>
        <begin position="56"/>
        <end position="83"/>
    </location>
</feature>
<keyword evidence="3" id="KW-1185">Reference proteome</keyword>
<feature type="region of interest" description="Disordered" evidence="1">
    <location>
        <begin position="268"/>
        <end position="290"/>
    </location>
</feature>
<sequence length="290" mass="33733">MRVPRLVNRQSNTDFLQTHARTDRKKHETWRLQKLGKPPVKLDSAQLRKRPHTRNVDDINVGDVSKDGTKKDMENDTSNTNFVSRFPDVRRTNEILKQIINYNKRDDQFQRSDRLHVEGVFRKHIRSVFNVTQYRKSHTDLSVSEPSLTTRSIELPHSITVGLARKQLKSQPQTERTSFPMLGRSSTMVRTPHTPRSQRTERTTLNSRETLRLEPIIHTNDKKQKPAKNSKQNRVRFLTVGNNSDDTPKVQHRLKSVNQLPFGYTFTPVPPQTNEMESSYDMNDLHMSGS</sequence>
<feature type="compositionally biased region" description="Polar residues" evidence="1">
    <location>
        <begin position="272"/>
        <end position="281"/>
    </location>
</feature>
<dbReference type="AlphaFoldDB" id="A0A8J1TWM9"/>
<accession>A0A8J1TWM9</accession>
<evidence type="ECO:0000256" key="1">
    <source>
        <dbReference type="SAM" id="MobiDB-lite"/>
    </source>
</evidence>
<evidence type="ECO:0000313" key="2">
    <source>
        <dbReference type="EMBL" id="CAH1796938.1"/>
    </source>
</evidence>
<feature type="compositionally biased region" description="Basic and acidic residues" evidence="1">
    <location>
        <begin position="64"/>
        <end position="74"/>
    </location>
</feature>
<proteinExistence type="predicted"/>
<name>A0A8J1TWM9_OWEFU</name>
<evidence type="ECO:0000313" key="3">
    <source>
        <dbReference type="Proteomes" id="UP000749559"/>
    </source>
</evidence>